<dbReference type="NCBIfam" id="TIGR00636">
    <property type="entry name" value="PduO_Nterm"/>
    <property type="match status" value="1"/>
</dbReference>
<dbReference type="Proteomes" id="UP000321807">
    <property type="component" value="Chromosome"/>
</dbReference>
<dbReference type="PANTHER" id="PTHR12213:SF0">
    <property type="entry name" value="CORRINOID ADENOSYLTRANSFERASE MMAB"/>
    <property type="match status" value="1"/>
</dbReference>
<evidence type="ECO:0000313" key="10">
    <source>
        <dbReference type="Proteomes" id="UP000198725"/>
    </source>
</evidence>
<evidence type="ECO:0000313" key="11">
    <source>
        <dbReference type="Proteomes" id="UP000321807"/>
    </source>
</evidence>
<dbReference type="InterPro" id="IPR036451">
    <property type="entry name" value="CblAdoTrfase-like_sf"/>
</dbReference>
<dbReference type="KEGG" id="rgl:CS053_16215"/>
<keyword evidence="5 6" id="KW-0067">ATP-binding</keyword>
<dbReference type="Pfam" id="PF01923">
    <property type="entry name" value="Cob_adeno_trans"/>
    <property type="match status" value="1"/>
</dbReference>
<evidence type="ECO:0000256" key="2">
    <source>
        <dbReference type="ARBA" id="ARBA00011233"/>
    </source>
</evidence>
<dbReference type="EC" id="2.5.1.17" evidence="6"/>
<evidence type="ECO:0000256" key="3">
    <source>
        <dbReference type="ARBA" id="ARBA00022679"/>
    </source>
</evidence>
<dbReference type="GO" id="GO:0008817">
    <property type="term" value="F:corrinoid adenosyltransferase activity"/>
    <property type="evidence" value="ECO:0007669"/>
    <property type="project" value="UniProtKB-UniRule"/>
</dbReference>
<dbReference type="UniPathway" id="UPA00148">
    <property type="reaction ID" value="UER00233"/>
</dbReference>
<evidence type="ECO:0000313" key="8">
    <source>
        <dbReference type="EMBL" id="QEE25878.1"/>
    </source>
</evidence>
<dbReference type="FunFam" id="1.20.1200.10:FF:000001">
    <property type="entry name" value="Cob(I)yrinic acid a,c-diamide adenosyltransferase"/>
    <property type="match status" value="1"/>
</dbReference>
<dbReference type="PANTHER" id="PTHR12213">
    <property type="entry name" value="CORRINOID ADENOSYLTRANSFERASE"/>
    <property type="match status" value="1"/>
</dbReference>
<name>A0A1I4E0E0_9GAMM</name>
<dbReference type="InterPro" id="IPR016030">
    <property type="entry name" value="CblAdoTrfase-like"/>
</dbReference>
<dbReference type="InterPro" id="IPR029499">
    <property type="entry name" value="PduO-typ"/>
</dbReference>
<comment type="pathway">
    <text evidence="6">Cofactor biosynthesis; adenosylcobalamin biosynthesis; adenosylcobalamin from cob(II)yrinate a,c-diamide: step 2/7.</text>
</comment>
<dbReference type="EMBL" id="FOSR01000010">
    <property type="protein sequence ID" value="SFK97826.1"/>
    <property type="molecule type" value="Genomic_DNA"/>
</dbReference>
<reference evidence="10" key="1">
    <citation type="submission" date="2016-10" db="EMBL/GenBank/DDBJ databases">
        <authorList>
            <person name="Varghese N."/>
            <person name="Submissions S."/>
        </authorList>
    </citation>
    <scope>NUCLEOTIDE SEQUENCE [LARGE SCALE GENOMIC DNA]</scope>
    <source>
        <strain evidence="10">MO64</strain>
    </source>
</reference>
<sequence>MGNRLSKIYTRTGDDGSTGLGDGSRVAKDSLRVSAYGTVDELNSTIGMVLACNGVDAAVREALTQIQHELFDLGGELCIPGMAMIDDADITRLETVLDGFNEPLPSLKEFILPGGGMAASCCHLARTVCRRAEREVTALAREEDVRPQPQRYLNRLSDLLFVLCRVLARADGHGEVLWQHERRRKPTA</sequence>
<protein>
    <recommendedName>
        <fullName evidence="6">Corrinoid adenosyltransferase</fullName>
        <ecNumber evidence="6">2.5.1.17</ecNumber>
    </recommendedName>
    <alternativeName>
        <fullName evidence="6">Cob(II)alamin adenosyltransferase</fullName>
    </alternativeName>
    <alternativeName>
        <fullName evidence="6">Cob(II)yrinic acid a,c-diamide adenosyltransferase</fullName>
    </alternativeName>
    <alternativeName>
        <fullName evidence="6">Cobinamide/cobalamin adenosyltransferase</fullName>
    </alternativeName>
</protein>
<comment type="similarity">
    <text evidence="1 6">Belongs to the Cob(I)alamin adenosyltransferase family.</text>
</comment>
<evidence type="ECO:0000256" key="1">
    <source>
        <dbReference type="ARBA" id="ARBA00007487"/>
    </source>
</evidence>
<dbReference type="EMBL" id="CP042807">
    <property type="protein sequence ID" value="QEE25878.1"/>
    <property type="molecule type" value="Genomic_DNA"/>
</dbReference>
<dbReference type="GO" id="GO:0009236">
    <property type="term" value="P:cobalamin biosynthetic process"/>
    <property type="evidence" value="ECO:0007669"/>
    <property type="project" value="UniProtKB-UniRule"/>
</dbReference>
<dbReference type="RefSeq" id="WP_008216138.1">
    <property type="nucleotide sequence ID" value="NZ_CP042807.1"/>
</dbReference>
<reference evidence="9" key="2">
    <citation type="submission" date="2016-10" db="EMBL/GenBank/DDBJ databases">
        <authorList>
            <person name="de Groot N.N."/>
        </authorList>
    </citation>
    <scope>NUCLEOTIDE SEQUENCE [LARGE SCALE GENOMIC DNA]</scope>
    <source>
        <strain evidence="9">MO64</strain>
    </source>
</reference>
<comment type="catalytic activity">
    <reaction evidence="6">
        <text>2 cob(II)yrinate a,c diamide + reduced [electron-transfer flavoprotein] + 2 ATP = 2 adenosylcob(III)yrinate a,c-diamide + 2 triphosphate + oxidized [electron-transfer flavoprotein] + 3 H(+)</text>
        <dbReference type="Rhea" id="RHEA:11528"/>
        <dbReference type="Rhea" id="RHEA-COMP:10685"/>
        <dbReference type="Rhea" id="RHEA-COMP:10686"/>
        <dbReference type="ChEBI" id="CHEBI:15378"/>
        <dbReference type="ChEBI" id="CHEBI:18036"/>
        <dbReference type="ChEBI" id="CHEBI:30616"/>
        <dbReference type="ChEBI" id="CHEBI:57692"/>
        <dbReference type="ChEBI" id="CHEBI:58307"/>
        <dbReference type="ChEBI" id="CHEBI:58503"/>
        <dbReference type="ChEBI" id="CHEBI:58537"/>
        <dbReference type="EC" id="2.5.1.17"/>
    </reaction>
</comment>
<dbReference type="AlphaFoldDB" id="A0A1I4E0E0"/>
<accession>A0A1I4E0E0</accession>
<gene>
    <name evidence="8" type="ORF">CS053_16215</name>
    <name evidence="9" type="ORF">SAMN05192579_11070</name>
</gene>
<keyword evidence="4 6" id="KW-0547">Nucleotide-binding</keyword>
<dbReference type="SUPFAM" id="SSF89028">
    <property type="entry name" value="Cobalamin adenosyltransferase-like"/>
    <property type="match status" value="1"/>
</dbReference>
<keyword evidence="10" id="KW-1185">Reference proteome</keyword>
<proteinExistence type="inferred from homology"/>
<organism evidence="9 10">
    <name type="scientific">Rhodanobacter glycinis</name>
    <dbReference type="NCBI Taxonomy" id="582702"/>
    <lineage>
        <taxon>Bacteria</taxon>
        <taxon>Pseudomonadati</taxon>
        <taxon>Pseudomonadota</taxon>
        <taxon>Gammaproteobacteria</taxon>
        <taxon>Lysobacterales</taxon>
        <taxon>Rhodanobacteraceae</taxon>
        <taxon>Rhodanobacter</taxon>
    </lineage>
</organism>
<keyword evidence="6" id="KW-0169">Cobalamin biosynthesis</keyword>
<evidence type="ECO:0000259" key="7">
    <source>
        <dbReference type="Pfam" id="PF01923"/>
    </source>
</evidence>
<comment type="subunit">
    <text evidence="2">Homotrimer.</text>
</comment>
<evidence type="ECO:0000256" key="4">
    <source>
        <dbReference type="ARBA" id="ARBA00022741"/>
    </source>
</evidence>
<evidence type="ECO:0000313" key="9">
    <source>
        <dbReference type="EMBL" id="SFK97826.1"/>
    </source>
</evidence>
<dbReference type="GO" id="GO:0005524">
    <property type="term" value="F:ATP binding"/>
    <property type="evidence" value="ECO:0007669"/>
    <property type="project" value="UniProtKB-UniRule"/>
</dbReference>
<reference evidence="8 11" key="3">
    <citation type="submission" date="2019-08" db="EMBL/GenBank/DDBJ databases">
        <title>Complete genome sequence of Rhodanobacter glycinis strain T01E-68 isolated from tomato root.</title>
        <authorList>
            <person name="Weon H.-Y."/>
            <person name="Lee S.A."/>
        </authorList>
    </citation>
    <scope>NUCLEOTIDE SEQUENCE [LARGE SCALE GENOMIC DNA]</scope>
    <source>
        <strain evidence="8 11">T01E-68</strain>
    </source>
</reference>
<dbReference type="Proteomes" id="UP000198725">
    <property type="component" value="Unassembled WGS sequence"/>
</dbReference>
<keyword evidence="3 6" id="KW-0808">Transferase</keyword>
<comment type="catalytic activity">
    <reaction evidence="6">
        <text>2 cob(II)alamin + reduced [electron-transfer flavoprotein] + 2 ATP = 2 adenosylcob(III)alamin + 2 triphosphate + oxidized [electron-transfer flavoprotein] + 3 H(+)</text>
        <dbReference type="Rhea" id="RHEA:28671"/>
        <dbReference type="Rhea" id="RHEA-COMP:10685"/>
        <dbReference type="Rhea" id="RHEA-COMP:10686"/>
        <dbReference type="ChEBI" id="CHEBI:15378"/>
        <dbReference type="ChEBI" id="CHEBI:16304"/>
        <dbReference type="ChEBI" id="CHEBI:18036"/>
        <dbReference type="ChEBI" id="CHEBI:18408"/>
        <dbReference type="ChEBI" id="CHEBI:30616"/>
        <dbReference type="ChEBI" id="CHEBI:57692"/>
        <dbReference type="ChEBI" id="CHEBI:58307"/>
        <dbReference type="EC" id="2.5.1.17"/>
    </reaction>
</comment>
<evidence type="ECO:0000256" key="5">
    <source>
        <dbReference type="ARBA" id="ARBA00022840"/>
    </source>
</evidence>
<dbReference type="Gene3D" id="1.20.1200.10">
    <property type="entry name" value="Cobalamin adenosyltransferase-like"/>
    <property type="match status" value="1"/>
</dbReference>
<feature type="domain" description="Cobalamin adenosyltransferase-like" evidence="7">
    <location>
        <begin position="8"/>
        <end position="166"/>
    </location>
</feature>
<evidence type="ECO:0000256" key="6">
    <source>
        <dbReference type="RuleBase" id="RU366026"/>
    </source>
</evidence>